<keyword evidence="1" id="KW-0805">Transcription regulation</keyword>
<dbReference type="InterPro" id="IPR036390">
    <property type="entry name" value="WH_DNA-bd_sf"/>
</dbReference>
<dbReference type="SUPFAM" id="SSF46785">
    <property type="entry name" value="Winged helix' DNA-binding domain"/>
    <property type="match status" value="1"/>
</dbReference>
<dbReference type="InterPro" id="IPR028082">
    <property type="entry name" value="Peripla_BP_I"/>
</dbReference>
<dbReference type="KEGG" id="sper:EW093_06100"/>
<keyword evidence="3" id="KW-0804">Transcription</keyword>
<evidence type="ECO:0000313" key="5">
    <source>
        <dbReference type="EMBL" id="QEN04290.1"/>
    </source>
</evidence>
<dbReference type="SMART" id="SM00345">
    <property type="entry name" value="HTH_GNTR"/>
    <property type="match status" value="1"/>
</dbReference>
<dbReference type="InterPro" id="IPR046335">
    <property type="entry name" value="LacI/GalR-like_sensor"/>
</dbReference>
<evidence type="ECO:0000256" key="1">
    <source>
        <dbReference type="ARBA" id="ARBA00023015"/>
    </source>
</evidence>
<evidence type="ECO:0000256" key="3">
    <source>
        <dbReference type="ARBA" id="ARBA00023163"/>
    </source>
</evidence>
<keyword evidence="6" id="KW-1185">Reference proteome</keyword>
<accession>A0A5C1QB61</accession>
<dbReference type="PANTHER" id="PTHR30146:SF24">
    <property type="entry name" value="XYLOSE OPERON REGULATORY PROTEIN"/>
    <property type="match status" value="1"/>
</dbReference>
<gene>
    <name evidence="5" type="ORF">EW093_06100</name>
</gene>
<feature type="domain" description="HTH gntR-type" evidence="4">
    <location>
        <begin position="3"/>
        <end position="71"/>
    </location>
</feature>
<dbReference type="Proteomes" id="UP000323824">
    <property type="component" value="Chromosome"/>
</dbReference>
<name>A0A5C1QB61_9SPIO</name>
<keyword evidence="2" id="KW-0238">DNA-binding</keyword>
<proteinExistence type="predicted"/>
<dbReference type="CDD" id="cd07377">
    <property type="entry name" value="WHTH_GntR"/>
    <property type="match status" value="1"/>
</dbReference>
<dbReference type="RefSeq" id="WP_149567538.1">
    <property type="nucleotide sequence ID" value="NZ_CP035807.1"/>
</dbReference>
<dbReference type="AlphaFoldDB" id="A0A5C1QB61"/>
<dbReference type="GO" id="GO:0003700">
    <property type="term" value="F:DNA-binding transcription factor activity"/>
    <property type="evidence" value="ECO:0007669"/>
    <property type="project" value="InterPro"/>
</dbReference>
<dbReference type="Gene3D" id="1.10.10.10">
    <property type="entry name" value="Winged helix-like DNA-binding domain superfamily/Winged helix DNA-binding domain"/>
    <property type="match status" value="1"/>
</dbReference>
<evidence type="ECO:0000256" key="2">
    <source>
        <dbReference type="ARBA" id="ARBA00023125"/>
    </source>
</evidence>
<dbReference type="InterPro" id="IPR036388">
    <property type="entry name" value="WH-like_DNA-bd_sf"/>
</dbReference>
<dbReference type="PANTHER" id="PTHR30146">
    <property type="entry name" value="LACI-RELATED TRANSCRIPTIONAL REPRESSOR"/>
    <property type="match status" value="1"/>
</dbReference>
<dbReference type="OrthoDB" id="9815017at2"/>
<dbReference type="GO" id="GO:0000976">
    <property type="term" value="F:transcription cis-regulatory region binding"/>
    <property type="evidence" value="ECO:0007669"/>
    <property type="project" value="TreeGrafter"/>
</dbReference>
<evidence type="ECO:0000313" key="6">
    <source>
        <dbReference type="Proteomes" id="UP000323824"/>
    </source>
</evidence>
<organism evidence="5 6">
    <name type="scientific">Thiospirochaeta perfilievii</name>
    <dbReference type="NCBI Taxonomy" id="252967"/>
    <lineage>
        <taxon>Bacteria</taxon>
        <taxon>Pseudomonadati</taxon>
        <taxon>Spirochaetota</taxon>
        <taxon>Spirochaetia</taxon>
        <taxon>Spirochaetales</taxon>
        <taxon>Spirochaetaceae</taxon>
        <taxon>Thiospirochaeta</taxon>
    </lineage>
</organism>
<reference evidence="5 6" key="1">
    <citation type="submission" date="2019-02" db="EMBL/GenBank/DDBJ databases">
        <authorList>
            <person name="Fomenkov A."/>
            <person name="Dubinina G."/>
            <person name="Grabovich M."/>
            <person name="Vincze T."/>
            <person name="Roberts R.J."/>
        </authorList>
    </citation>
    <scope>NUCLEOTIDE SEQUENCE [LARGE SCALE GENOMIC DNA]</scope>
    <source>
        <strain evidence="5 6">P</strain>
    </source>
</reference>
<dbReference type="Gene3D" id="3.40.50.2300">
    <property type="match status" value="2"/>
</dbReference>
<sequence>MEFKSYQKISEHIQQEIISGKYVLGASLPSVRDLAIVYGVSPQTISKSIALLAEKGYVKTRRGSGSIVIFEKIPKAEKSVCMLVDNERNLVLNDNENIAAYHSKDIYLSFLLQMNNLSLKSQILMYEKDTQKCNPELCLELEAAGAVFVQGTLPECYFLFLENIKKPVVLINREIPNYIKSGYWGSVRIGNKGLVEGINYLKSLGHINILFPCPSYVSDMTVFKERYDKTHKAIQSTFGKKPFSLEIFNFTDSLHKNIEKLESYIKQGYTASFGFNDIAALEMSQLLDMLGLKIPEDFSLVGFDDIFAAQLSTPPLTTIKVPRSSMIGEAFKILDKLHEAQKENYDILRITEKIESTFVIRGSSFMRS</sequence>
<dbReference type="SUPFAM" id="SSF53822">
    <property type="entry name" value="Periplasmic binding protein-like I"/>
    <property type="match status" value="1"/>
</dbReference>
<reference evidence="5 6" key="2">
    <citation type="submission" date="2019-09" db="EMBL/GenBank/DDBJ databases">
        <title>Complete Genome Sequence and Methylome Analysis of free living Spirochaetas.</title>
        <authorList>
            <person name="Leshcheva N."/>
            <person name="Mikheeva N."/>
        </authorList>
    </citation>
    <scope>NUCLEOTIDE SEQUENCE [LARGE SCALE GENOMIC DNA]</scope>
    <source>
        <strain evidence="5 6">P</strain>
    </source>
</reference>
<evidence type="ECO:0000259" key="4">
    <source>
        <dbReference type="PROSITE" id="PS50949"/>
    </source>
</evidence>
<dbReference type="EMBL" id="CP035807">
    <property type="protein sequence ID" value="QEN04290.1"/>
    <property type="molecule type" value="Genomic_DNA"/>
</dbReference>
<dbReference type="InterPro" id="IPR000524">
    <property type="entry name" value="Tscrpt_reg_HTH_GntR"/>
</dbReference>
<dbReference type="PROSITE" id="PS50949">
    <property type="entry name" value="HTH_GNTR"/>
    <property type="match status" value="1"/>
</dbReference>
<dbReference type="Pfam" id="PF13377">
    <property type="entry name" value="Peripla_BP_3"/>
    <property type="match status" value="1"/>
</dbReference>
<dbReference type="CDD" id="cd06267">
    <property type="entry name" value="PBP1_LacI_sugar_binding-like"/>
    <property type="match status" value="1"/>
</dbReference>
<protein>
    <submittedName>
        <fullName evidence="5">GntR family transcriptional regulator</fullName>
    </submittedName>
</protein>
<dbReference type="Pfam" id="PF00392">
    <property type="entry name" value="GntR"/>
    <property type="match status" value="1"/>
</dbReference>